<keyword evidence="2" id="KW-1185">Reference proteome</keyword>
<evidence type="ECO:0000313" key="2">
    <source>
        <dbReference type="Proteomes" id="UP000001861"/>
    </source>
</evidence>
<sequence length="135" mass="15220">MSCTYLSKGVKATFVPYRNKETTGKVPSNLGVPDLFITVLLLPGENRHRRKQLRDPQLGLLLWVMLVLHWRFGLMLLLSDCHTRGHVKTVQNGGVFPANQGQCEFLCVIEFVQIGFANGRRFHVIEVPLNGGQFS</sequence>
<accession>A8P3L0</accession>
<dbReference type="VEuPathDB" id="FungiDB:CC1G_11896"/>
<dbReference type="HOGENOM" id="CLU_1885656_0_0_1"/>
<dbReference type="GeneID" id="6015160"/>
<protein>
    <submittedName>
        <fullName evidence="1">Uncharacterized protein</fullName>
    </submittedName>
</protein>
<evidence type="ECO:0000313" key="1">
    <source>
        <dbReference type="EMBL" id="EAU83260.2"/>
    </source>
</evidence>
<name>A8P3L0_COPC7</name>
<dbReference type="EMBL" id="AACS02000004">
    <property type="protein sequence ID" value="EAU83260.2"/>
    <property type="molecule type" value="Genomic_DNA"/>
</dbReference>
<dbReference type="InParanoid" id="A8P3L0"/>
<dbReference type="RefSeq" id="XP_001838567.2">
    <property type="nucleotide sequence ID" value="XM_001838515.2"/>
</dbReference>
<dbReference type="AlphaFoldDB" id="A8P3L0"/>
<comment type="caution">
    <text evidence="1">The sequence shown here is derived from an EMBL/GenBank/DDBJ whole genome shotgun (WGS) entry which is preliminary data.</text>
</comment>
<proteinExistence type="predicted"/>
<organism evidence="1 2">
    <name type="scientific">Coprinopsis cinerea (strain Okayama-7 / 130 / ATCC MYA-4618 / FGSC 9003)</name>
    <name type="common">Inky cap fungus</name>
    <name type="synonym">Hormographiella aspergillata</name>
    <dbReference type="NCBI Taxonomy" id="240176"/>
    <lineage>
        <taxon>Eukaryota</taxon>
        <taxon>Fungi</taxon>
        <taxon>Dikarya</taxon>
        <taxon>Basidiomycota</taxon>
        <taxon>Agaricomycotina</taxon>
        <taxon>Agaricomycetes</taxon>
        <taxon>Agaricomycetidae</taxon>
        <taxon>Agaricales</taxon>
        <taxon>Agaricineae</taxon>
        <taxon>Psathyrellaceae</taxon>
        <taxon>Coprinopsis</taxon>
    </lineage>
</organism>
<reference evidence="1 2" key="1">
    <citation type="journal article" date="2010" name="Proc. Natl. Acad. Sci. U.S.A.">
        <title>Insights into evolution of multicellular fungi from the assembled chromosomes of the mushroom Coprinopsis cinerea (Coprinus cinereus).</title>
        <authorList>
            <person name="Stajich J.E."/>
            <person name="Wilke S.K."/>
            <person name="Ahren D."/>
            <person name="Au C.H."/>
            <person name="Birren B.W."/>
            <person name="Borodovsky M."/>
            <person name="Burns C."/>
            <person name="Canback B."/>
            <person name="Casselton L.A."/>
            <person name="Cheng C.K."/>
            <person name="Deng J."/>
            <person name="Dietrich F.S."/>
            <person name="Fargo D.C."/>
            <person name="Farman M.L."/>
            <person name="Gathman A.C."/>
            <person name="Goldberg J."/>
            <person name="Guigo R."/>
            <person name="Hoegger P.J."/>
            <person name="Hooker J.B."/>
            <person name="Huggins A."/>
            <person name="James T.Y."/>
            <person name="Kamada T."/>
            <person name="Kilaru S."/>
            <person name="Kodira C."/>
            <person name="Kues U."/>
            <person name="Kupfer D."/>
            <person name="Kwan H.S."/>
            <person name="Lomsadze A."/>
            <person name="Li W."/>
            <person name="Lilly W.W."/>
            <person name="Ma L.J."/>
            <person name="Mackey A.J."/>
            <person name="Manning G."/>
            <person name="Martin F."/>
            <person name="Muraguchi H."/>
            <person name="Natvig D.O."/>
            <person name="Palmerini H."/>
            <person name="Ramesh M.A."/>
            <person name="Rehmeyer C.J."/>
            <person name="Roe B.A."/>
            <person name="Shenoy N."/>
            <person name="Stanke M."/>
            <person name="Ter-Hovhannisyan V."/>
            <person name="Tunlid A."/>
            <person name="Velagapudi R."/>
            <person name="Vision T.J."/>
            <person name="Zeng Q."/>
            <person name="Zolan M.E."/>
            <person name="Pukkila P.J."/>
        </authorList>
    </citation>
    <scope>NUCLEOTIDE SEQUENCE [LARGE SCALE GENOMIC DNA]</scope>
    <source>
        <strain evidence="2">Okayama-7 / 130 / ATCC MYA-4618 / FGSC 9003</strain>
    </source>
</reference>
<dbReference type="KEGG" id="cci:CC1G_11896"/>
<dbReference type="Proteomes" id="UP000001861">
    <property type="component" value="Unassembled WGS sequence"/>
</dbReference>
<gene>
    <name evidence="1" type="ORF">CC1G_11896</name>
</gene>